<evidence type="ECO:0000313" key="1">
    <source>
        <dbReference type="EMBL" id="KIJ29502.1"/>
    </source>
</evidence>
<name>A0A0C9UL24_SPHS4</name>
<sequence length="167" mass="18221">MASPAVTQGTLEAVQVAQAFRPPTFQQIQVAQPRVSTQYLQWLQGSSRGSPSNFEDFHFRLADTIRCSLLSSSSSSSSATIGADFSFKLRFFFEVRSPTSLPDHFHFLNSNSFTTLSSFSQSFLLCTLSLSAFSASFISRSALSSASLAAFQVIASSRSEFFATIHS</sequence>
<dbReference type="Proteomes" id="UP000054279">
    <property type="component" value="Unassembled WGS sequence"/>
</dbReference>
<proteinExistence type="predicted"/>
<keyword evidence="2" id="KW-1185">Reference proteome</keyword>
<protein>
    <submittedName>
        <fullName evidence="1">Uncharacterized protein</fullName>
    </submittedName>
</protein>
<reference evidence="1 2" key="1">
    <citation type="submission" date="2014-06" db="EMBL/GenBank/DDBJ databases">
        <title>Evolutionary Origins and Diversification of the Mycorrhizal Mutualists.</title>
        <authorList>
            <consortium name="DOE Joint Genome Institute"/>
            <consortium name="Mycorrhizal Genomics Consortium"/>
            <person name="Kohler A."/>
            <person name="Kuo A."/>
            <person name="Nagy L.G."/>
            <person name="Floudas D."/>
            <person name="Copeland A."/>
            <person name="Barry K.W."/>
            <person name="Cichocki N."/>
            <person name="Veneault-Fourrey C."/>
            <person name="LaButti K."/>
            <person name="Lindquist E.A."/>
            <person name="Lipzen A."/>
            <person name="Lundell T."/>
            <person name="Morin E."/>
            <person name="Murat C."/>
            <person name="Riley R."/>
            <person name="Ohm R."/>
            <person name="Sun H."/>
            <person name="Tunlid A."/>
            <person name="Henrissat B."/>
            <person name="Grigoriev I.V."/>
            <person name="Hibbett D.S."/>
            <person name="Martin F."/>
        </authorList>
    </citation>
    <scope>NUCLEOTIDE SEQUENCE [LARGE SCALE GENOMIC DNA]</scope>
    <source>
        <strain evidence="1 2">SS14</strain>
    </source>
</reference>
<evidence type="ECO:0000313" key="2">
    <source>
        <dbReference type="Proteomes" id="UP000054279"/>
    </source>
</evidence>
<dbReference type="HOGENOM" id="CLU_135785_0_0_1"/>
<gene>
    <name evidence="1" type="ORF">M422DRAFT_269032</name>
</gene>
<dbReference type="AlphaFoldDB" id="A0A0C9UL24"/>
<organism evidence="1 2">
    <name type="scientific">Sphaerobolus stellatus (strain SS14)</name>
    <dbReference type="NCBI Taxonomy" id="990650"/>
    <lineage>
        <taxon>Eukaryota</taxon>
        <taxon>Fungi</taxon>
        <taxon>Dikarya</taxon>
        <taxon>Basidiomycota</taxon>
        <taxon>Agaricomycotina</taxon>
        <taxon>Agaricomycetes</taxon>
        <taxon>Phallomycetidae</taxon>
        <taxon>Geastrales</taxon>
        <taxon>Sphaerobolaceae</taxon>
        <taxon>Sphaerobolus</taxon>
    </lineage>
</organism>
<dbReference type="EMBL" id="KN837281">
    <property type="protein sequence ID" value="KIJ29502.1"/>
    <property type="molecule type" value="Genomic_DNA"/>
</dbReference>
<accession>A0A0C9UL24</accession>